<reference evidence="1 2" key="1">
    <citation type="submission" date="2023-09" db="EMBL/GenBank/DDBJ databases">
        <title>Multi-omics analysis of a traditional fermented food reveals byproduct-associated fungal strains for waste-to-food upcycling.</title>
        <authorList>
            <consortium name="Lawrence Berkeley National Laboratory"/>
            <person name="Rekdal V.M."/>
            <person name="Villalobos-Escobedo J.M."/>
            <person name="Rodriguez-Valeron N."/>
            <person name="Garcia M.O."/>
            <person name="Vasquez D.P."/>
            <person name="Damayanti I."/>
            <person name="Sorensen P.M."/>
            <person name="Baidoo E.E."/>
            <person name="De Carvalho A.C."/>
            <person name="Riley R."/>
            <person name="Lipzen A."/>
            <person name="He G."/>
            <person name="Yan M."/>
            <person name="Haridas S."/>
            <person name="Daum C."/>
            <person name="Yoshinaga Y."/>
            <person name="Ng V."/>
            <person name="Grigoriev I.V."/>
            <person name="Munk R."/>
            <person name="Nuraida L."/>
            <person name="Wijaya C.H."/>
            <person name="Morales P.-C."/>
            <person name="Keasling J.D."/>
        </authorList>
    </citation>
    <scope>NUCLEOTIDE SEQUENCE [LARGE SCALE GENOMIC DNA]</scope>
    <source>
        <strain evidence="1 2">FGSC 2613</strain>
    </source>
</reference>
<proteinExistence type="predicted"/>
<gene>
    <name evidence="1" type="ORF">QR685DRAFT_569733</name>
</gene>
<protein>
    <submittedName>
        <fullName evidence="1">Uncharacterized protein</fullName>
    </submittedName>
</protein>
<name>A0ABR3DM08_NEUIN</name>
<accession>A0ABR3DM08</accession>
<dbReference type="EMBL" id="JAVLET010000002">
    <property type="protein sequence ID" value="KAL0473699.1"/>
    <property type="molecule type" value="Genomic_DNA"/>
</dbReference>
<comment type="caution">
    <text evidence="1">The sequence shown here is derived from an EMBL/GenBank/DDBJ whole genome shotgun (WGS) entry which is preliminary data.</text>
</comment>
<evidence type="ECO:0000313" key="2">
    <source>
        <dbReference type="Proteomes" id="UP001451303"/>
    </source>
</evidence>
<keyword evidence="2" id="KW-1185">Reference proteome</keyword>
<organism evidence="1 2">
    <name type="scientific">Neurospora intermedia</name>
    <dbReference type="NCBI Taxonomy" id="5142"/>
    <lineage>
        <taxon>Eukaryota</taxon>
        <taxon>Fungi</taxon>
        <taxon>Dikarya</taxon>
        <taxon>Ascomycota</taxon>
        <taxon>Pezizomycotina</taxon>
        <taxon>Sordariomycetes</taxon>
        <taxon>Sordariomycetidae</taxon>
        <taxon>Sordariales</taxon>
        <taxon>Sordariaceae</taxon>
        <taxon>Neurospora</taxon>
    </lineage>
</organism>
<sequence length="82" mass="8992">MLGTWVMTNAAGKAQQCPLLTPTSPGNSNSTVEPSLWQVALDQVRKPKRAHTEARQFTVLVPKSSDIVDCDPDSREARLCLQ</sequence>
<dbReference type="Proteomes" id="UP001451303">
    <property type="component" value="Unassembled WGS sequence"/>
</dbReference>
<evidence type="ECO:0000313" key="1">
    <source>
        <dbReference type="EMBL" id="KAL0473699.1"/>
    </source>
</evidence>